<dbReference type="EMBL" id="RJJD01000003">
    <property type="protein sequence ID" value="RNI29097.1"/>
    <property type="molecule type" value="Genomic_DNA"/>
</dbReference>
<feature type="signal peptide" evidence="1">
    <location>
        <begin position="1"/>
        <end position="21"/>
    </location>
</feature>
<gene>
    <name evidence="2" type="ORF">EFB08_06605</name>
</gene>
<keyword evidence="1" id="KW-0732">Signal</keyword>
<dbReference type="OrthoDB" id="9798190at2"/>
<evidence type="ECO:0000313" key="2">
    <source>
        <dbReference type="EMBL" id="RNI29097.1"/>
    </source>
</evidence>
<comment type="caution">
    <text evidence="2">The sequence shown here is derived from an EMBL/GenBank/DDBJ whole genome shotgun (WGS) entry which is preliminary data.</text>
</comment>
<dbReference type="AlphaFoldDB" id="A0A3M9MVD7"/>
<name>A0A3M9MVD7_9BACT</name>
<dbReference type="PROSITE" id="PS51257">
    <property type="entry name" value="PROKAR_LIPOPROTEIN"/>
    <property type="match status" value="1"/>
</dbReference>
<dbReference type="RefSeq" id="WP_123126156.1">
    <property type="nucleotide sequence ID" value="NZ_RJJD01000003.1"/>
</dbReference>
<accession>A0A3M9MVD7</accession>
<sequence length="142" mass="16300">MKKLLPLLVLLILVFSGCGDKDEEEVTPEPTETKDLIIGRWVATGAKEEAISSQGQVVETRSHPSHGVEFEITQTNLDSYIGDKLTYPNPYTLEERQGKFFIVMNRAEYEVVTVTKKDLMLQYTQVETNDSKLFIYLYFTRK</sequence>
<feature type="chain" id="PRO_5018239655" description="Lipocalin-like domain-containing protein" evidence="1">
    <location>
        <begin position="22"/>
        <end position="142"/>
    </location>
</feature>
<protein>
    <recommendedName>
        <fullName evidence="4">Lipocalin-like domain-containing protein</fullName>
    </recommendedName>
</protein>
<proteinExistence type="predicted"/>
<evidence type="ECO:0000256" key="1">
    <source>
        <dbReference type="SAM" id="SignalP"/>
    </source>
</evidence>
<dbReference type="Proteomes" id="UP000272117">
    <property type="component" value="Unassembled WGS sequence"/>
</dbReference>
<organism evidence="2 3">
    <name type="scientific">Rufibacter latericius</name>
    <dbReference type="NCBI Taxonomy" id="2487040"/>
    <lineage>
        <taxon>Bacteria</taxon>
        <taxon>Pseudomonadati</taxon>
        <taxon>Bacteroidota</taxon>
        <taxon>Cytophagia</taxon>
        <taxon>Cytophagales</taxon>
        <taxon>Hymenobacteraceae</taxon>
        <taxon>Rufibacter</taxon>
    </lineage>
</organism>
<evidence type="ECO:0008006" key="4">
    <source>
        <dbReference type="Google" id="ProtNLM"/>
    </source>
</evidence>
<keyword evidence="3" id="KW-1185">Reference proteome</keyword>
<reference evidence="2 3" key="1">
    <citation type="submission" date="2018-11" db="EMBL/GenBank/DDBJ databases">
        <title>Rufibacter latericius sp. nov., isolated from water in Baiyang Lake.</title>
        <authorList>
            <person name="Yang Y."/>
        </authorList>
    </citation>
    <scope>NUCLEOTIDE SEQUENCE [LARGE SCALE GENOMIC DNA]</scope>
    <source>
        <strain evidence="2 3">R-22-1c-1</strain>
    </source>
</reference>
<evidence type="ECO:0000313" key="3">
    <source>
        <dbReference type="Proteomes" id="UP000272117"/>
    </source>
</evidence>